<dbReference type="InterPro" id="IPR001296">
    <property type="entry name" value="Glyco_trans_1"/>
</dbReference>
<accession>A0A127FBE2</accession>
<dbReference type="PANTHER" id="PTHR45947:SF3">
    <property type="entry name" value="SULFOQUINOVOSYL TRANSFERASE SQD2"/>
    <property type="match status" value="1"/>
</dbReference>
<protein>
    <submittedName>
        <fullName evidence="4">Glycosyl transferase family 1</fullName>
    </submittedName>
</protein>
<feature type="domain" description="Glycosyltransferase subfamily 4-like N-terminal" evidence="3">
    <location>
        <begin position="17"/>
        <end position="200"/>
    </location>
</feature>
<dbReference type="PANTHER" id="PTHR45947">
    <property type="entry name" value="SULFOQUINOVOSYL TRANSFERASE SQD2"/>
    <property type="match status" value="1"/>
</dbReference>
<feature type="compositionally biased region" description="Basic and acidic residues" evidence="1">
    <location>
        <begin position="418"/>
        <end position="429"/>
    </location>
</feature>
<feature type="region of interest" description="Disordered" evidence="1">
    <location>
        <begin position="412"/>
        <end position="447"/>
    </location>
</feature>
<evidence type="ECO:0000259" key="2">
    <source>
        <dbReference type="Pfam" id="PF00534"/>
    </source>
</evidence>
<dbReference type="AlphaFoldDB" id="A0A127FBE2"/>
<evidence type="ECO:0000256" key="1">
    <source>
        <dbReference type="SAM" id="MobiDB-lite"/>
    </source>
</evidence>
<keyword evidence="4" id="KW-0808">Transferase</keyword>
<organism evidence="4 5">
    <name type="scientific">Steroidobacter denitrificans</name>
    <dbReference type="NCBI Taxonomy" id="465721"/>
    <lineage>
        <taxon>Bacteria</taxon>
        <taxon>Pseudomonadati</taxon>
        <taxon>Pseudomonadota</taxon>
        <taxon>Gammaproteobacteria</taxon>
        <taxon>Steroidobacterales</taxon>
        <taxon>Steroidobacteraceae</taxon>
        <taxon>Steroidobacter</taxon>
    </lineage>
</organism>
<dbReference type="KEGG" id="sdf:ACG33_07360"/>
<dbReference type="GO" id="GO:0016758">
    <property type="term" value="F:hexosyltransferase activity"/>
    <property type="evidence" value="ECO:0007669"/>
    <property type="project" value="TreeGrafter"/>
</dbReference>
<evidence type="ECO:0000313" key="5">
    <source>
        <dbReference type="Proteomes" id="UP000070250"/>
    </source>
</evidence>
<proteinExistence type="predicted"/>
<dbReference type="Proteomes" id="UP000070250">
    <property type="component" value="Chromosome"/>
</dbReference>
<keyword evidence="5" id="KW-1185">Reference proteome</keyword>
<dbReference type="Gene3D" id="3.40.50.2000">
    <property type="entry name" value="Glycogen Phosphorylase B"/>
    <property type="match status" value="2"/>
</dbReference>
<dbReference type="Pfam" id="PF00534">
    <property type="entry name" value="Glycos_transf_1"/>
    <property type="match status" value="1"/>
</dbReference>
<reference evidence="4 5" key="1">
    <citation type="submission" date="2015-06" db="EMBL/GenBank/DDBJ databases">
        <title>A Comprehensive Approach to Explore the Metabolic and Phylogenetic Diversity of Bacterial Steroid Degradation in the Environment: Testosterone as an Example.</title>
        <authorList>
            <person name="Yang F.-C."/>
            <person name="Chen Y.-L."/>
            <person name="Yu C.-P."/>
            <person name="Tang S.-L."/>
            <person name="Wang P.-H."/>
            <person name="Ismail W."/>
            <person name="Wang C.-H."/>
            <person name="Yang C.-Y."/>
            <person name="Chiang Y.-R."/>
        </authorList>
    </citation>
    <scope>NUCLEOTIDE SEQUENCE [LARGE SCALE GENOMIC DNA]</scope>
    <source>
        <strain evidence="4 5">DSM 18526</strain>
    </source>
</reference>
<dbReference type="InterPro" id="IPR028098">
    <property type="entry name" value="Glyco_trans_4-like_N"/>
</dbReference>
<dbReference type="Pfam" id="PF13579">
    <property type="entry name" value="Glyco_trans_4_4"/>
    <property type="match status" value="1"/>
</dbReference>
<dbReference type="EMBL" id="CP011971">
    <property type="protein sequence ID" value="AMN46915.1"/>
    <property type="molecule type" value="Genomic_DNA"/>
</dbReference>
<dbReference type="SUPFAM" id="SSF53756">
    <property type="entry name" value="UDP-Glycosyltransferase/glycogen phosphorylase"/>
    <property type="match status" value="1"/>
</dbReference>
<name>A0A127FBE2_STEDE</name>
<evidence type="ECO:0000313" key="4">
    <source>
        <dbReference type="EMBL" id="AMN46915.1"/>
    </source>
</evidence>
<evidence type="ECO:0000259" key="3">
    <source>
        <dbReference type="Pfam" id="PF13579"/>
    </source>
</evidence>
<dbReference type="InterPro" id="IPR050194">
    <property type="entry name" value="Glycosyltransferase_grp1"/>
</dbReference>
<dbReference type="PATRIC" id="fig|465721.4.peg.1558"/>
<sequence length="447" mass="48716">MRILFLSDNFPPESNAPAARIHEHAKYWVAAGHEVTVITCAPNFPEGRVYKGYRNAWHTTETVDGIRVIRVKTFISANEGFVRRTLDYLSFAAAAVFAGLFERRPDVVVATTPQFFCAVGGWMLAALRRLPFVLELRDLWPASIAAVGAMRPGFAMRMLERLELFLYRRAAVIVSVTQAFREDLVGRGIDNGKIHVVLNGADLSWCWPRPRAADIVQQYGLQEKFVVGYLGTHGMAHALPRVLEAAARLAPRKDIVLVFAGSGAARAEVERIVQQRGLANVHLIPRQPKEAMGALWSICDASLMPLRDDPLFATVIPSKLFEAMGNGVPTIASLPEGEATQLVRWTGCGLIVQPEQPDDLAAAIETLADDRDLWLRLRQAALDAAPDFSRAHMASCMVEILQKAVHGKVESAGGLKGEPMDKAGDEPLHHGASSGVDAPPRGTAGVA</sequence>
<dbReference type="RefSeq" id="WP_083537211.1">
    <property type="nucleotide sequence ID" value="NZ_CP011971.1"/>
</dbReference>
<feature type="domain" description="Glycosyl transferase family 1" evidence="2">
    <location>
        <begin position="218"/>
        <end position="381"/>
    </location>
</feature>
<dbReference type="OrthoDB" id="9787293at2"/>
<gene>
    <name evidence="4" type="ORF">ACG33_07360</name>
</gene>
<dbReference type="STRING" id="465721.ACG33_07360"/>
<dbReference type="CDD" id="cd03794">
    <property type="entry name" value="GT4_WbuB-like"/>
    <property type="match status" value="1"/>
</dbReference>